<proteinExistence type="inferred from homology"/>
<evidence type="ECO:0000256" key="2">
    <source>
        <dbReference type="ARBA" id="ARBA00024438"/>
    </source>
</evidence>
<dbReference type="RefSeq" id="WP_087373488.1">
    <property type="nucleotide sequence ID" value="NZ_NFKK01000011.1"/>
</dbReference>
<accession>A0A1Y4LE61</accession>
<keyword evidence="3" id="KW-1133">Transmembrane helix</keyword>
<dbReference type="AlphaFoldDB" id="A0A1Y4LE61"/>
<evidence type="ECO:0000256" key="3">
    <source>
        <dbReference type="SAM" id="Phobius"/>
    </source>
</evidence>
<evidence type="ECO:0000259" key="4">
    <source>
        <dbReference type="Pfam" id="PF13490"/>
    </source>
</evidence>
<dbReference type="InterPro" id="IPR041916">
    <property type="entry name" value="Anti_sigma_zinc_sf"/>
</dbReference>
<dbReference type="Gene3D" id="1.10.10.1320">
    <property type="entry name" value="Anti-sigma factor, zinc-finger domain"/>
    <property type="match status" value="1"/>
</dbReference>
<comment type="caution">
    <text evidence="5">The sequence shown here is derived from an EMBL/GenBank/DDBJ whole genome shotgun (WGS) entry which is preliminary data.</text>
</comment>
<protein>
    <recommendedName>
        <fullName evidence="2">Anti-sigma-W factor RsiW</fullName>
    </recommendedName>
</protein>
<dbReference type="InterPro" id="IPR027383">
    <property type="entry name" value="Znf_put"/>
</dbReference>
<organism evidence="5 6">
    <name type="scientific">Butyricicoccus pullicaecorum</name>
    <dbReference type="NCBI Taxonomy" id="501571"/>
    <lineage>
        <taxon>Bacteria</taxon>
        <taxon>Bacillati</taxon>
        <taxon>Bacillota</taxon>
        <taxon>Clostridia</taxon>
        <taxon>Eubacteriales</taxon>
        <taxon>Butyricicoccaceae</taxon>
        <taxon>Butyricicoccus</taxon>
    </lineage>
</organism>
<evidence type="ECO:0000313" key="5">
    <source>
        <dbReference type="EMBL" id="OUP52342.1"/>
    </source>
</evidence>
<name>A0A1Y4LE61_9FIRM</name>
<dbReference type="EMBL" id="NFKK01000011">
    <property type="protein sequence ID" value="OUP52342.1"/>
    <property type="molecule type" value="Genomic_DNA"/>
</dbReference>
<comment type="similarity">
    <text evidence="1">Belongs to the zinc-associated anti-sigma factor (ZAS) superfamily. Anti-sigma-W factor family.</text>
</comment>
<reference evidence="6" key="1">
    <citation type="submission" date="2017-04" db="EMBL/GenBank/DDBJ databases">
        <title>Function of individual gut microbiota members based on whole genome sequencing of pure cultures obtained from chicken caecum.</title>
        <authorList>
            <person name="Medvecky M."/>
            <person name="Cejkova D."/>
            <person name="Polansky O."/>
            <person name="Karasova D."/>
            <person name="Kubasova T."/>
            <person name="Cizek A."/>
            <person name="Rychlik I."/>
        </authorList>
    </citation>
    <scope>NUCLEOTIDE SEQUENCE [LARGE SCALE GENOMIC DNA]</scope>
    <source>
        <strain evidence="6">An180</strain>
    </source>
</reference>
<sequence>MMKCDIIFDLLPLYCDGLCSEASKQEIEAHVAQCQECRACLAEMKEDAPVPSLSQESETEARVLQGVKKKFSRGRRRAVLIAVAVMLIFSIVLAGAADVPQPISYTDGLVTAELAVDEVIDLYYHGGSYDSFHGFSREMNGRNAVFLYFDRTLRSDVMPDREGHLCIGNGLLTDFETATYQVDRQVDAVYYLVGDYLELPGLAQAEFEQAVADAVLLWER</sequence>
<dbReference type="Pfam" id="PF13490">
    <property type="entry name" value="zf-HC2"/>
    <property type="match status" value="1"/>
</dbReference>
<keyword evidence="3" id="KW-0812">Transmembrane</keyword>
<evidence type="ECO:0000313" key="6">
    <source>
        <dbReference type="Proteomes" id="UP000195897"/>
    </source>
</evidence>
<feature type="transmembrane region" description="Helical" evidence="3">
    <location>
        <begin position="78"/>
        <end position="97"/>
    </location>
</feature>
<keyword evidence="3" id="KW-0472">Membrane</keyword>
<evidence type="ECO:0000256" key="1">
    <source>
        <dbReference type="ARBA" id="ARBA00024353"/>
    </source>
</evidence>
<dbReference type="Proteomes" id="UP000195897">
    <property type="component" value="Unassembled WGS sequence"/>
</dbReference>
<gene>
    <name evidence="5" type="ORF">B5F17_09910</name>
</gene>
<feature type="domain" description="Putative zinc-finger" evidence="4">
    <location>
        <begin position="4"/>
        <end position="38"/>
    </location>
</feature>